<reference evidence="9 10" key="1">
    <citation type="submission" date="2019-06" db="EMBL/GenBank/DDBJ databases">
        <title>Sequencing the genomes of 1000 actinobacteria strains.</title>
        <authorList>
            <person name="Klenk H.-P."/>
        </authorList>
    </citation>
    <scope>NUCLEOTIDE SEQUENCE [LARGE SCALE GENOMIC DNA]</scope>
    <source>
        <strain evidence="9 10">DSM 45456</strain>
    </source>
</reference>
<protein>
    <submittedName>
        <fullName evidence="9">RND superfamily putative drug exporter</fullName>
    </submittedName>
</protein>
<keyword evidence="10" id="KW-1185">Reference proteome</keyword>
<evidence type="ECO:0000259" key="8">
    <source>
        <dbReference type="PROSITE" id="PS50156"/>
    </source>
</evidence>
<feature type="transmembrane region" description="Helical" evidence="7">
    <location>
        <begin position="534"/>
        <end position="555"/>
    </location>
</feature>
<evidence type="ECO:0000256" key="4">
    <source>
        <dbReference type="ARBA" id="ARBA00022692"/>
    </source>
</evidence>
<feature type="transmembrane region" description="Helical" evidence="7">
    <location>
        <begin position="238"/>
        <end position="258"/>
    </location>
</feature>
<feature type="transmembrane region" description="Helical" evidence="7">
    <location>
        <begin position="645"/>
        <end position="667"/>
    </location>
</feature>
<comment type="caution">
    <text evidence="9">The sequence shown here is derived from an EMBL/GenBank/DDBJ whole genome shotgun (WGS) entry which is preliminary data.</text>
</comment>
<feature type="domain" description="SSD" evidence="8">
    <location>
        <begin position="220"/>
        <end position="336"/>
    </location>
</feature>
<feature type="transmembrane region" description="Helical" evidence="7">
    <location>
        <begin position="360"/>
        <end position="380"/>
    </location>
</feature>
<gene>
    <name evidence="9" type="ORF">FHX81_2068</name>
</gene>
<feature type="transmembrane region" description="Helical" evidence="7">
    <location>
        <begin position="183"/>
        <end position="202"/>
    </location>
</feature>
<evidence type="ECO:0000256" key="6">
    <source>
        <dbReference type="ARBA" id="ARBA00023136"/>
    </source>
</evidence>
<keyword evidence="3" id="KW-1003">Cell membrane</keyword>
<dbReference type="RefSeq" id="WP_141977271.1">
    <property type="nucleotide sequence ID" value="NZ_VFPP01000001.1"/>
</dbReference>
<dbReference type="PROSITE" id="PS50156">
    <property type="entry name" value="SSD"/>
    <property type="match status" value="1"/>
</dbReference>
<accession>A0A543JA99</accession>
<dbReference type="PANTHER" id="PTHR33406:SF11">
    <property type="entry name" value="MEMBRANE PROTEIN SCO6666-RELATED"/>
    <property type="match status" value="1"/>
</dbReference>
<organism evidence="9 10">
    <name type="scientific">Saccharothrix saharensis</name>
    <dbReference type="NCBI Taxonomy" id="571190"/>
    <lineage>
        <taxon>Bacteria</taxon>
        <taxon>Bacillati</taxon>
        <taxon>Actinomycetota</taxon>
        <taxon>Actinomycetes</taxon>
        <taxon>Pseudonocardiales</taxon>
        <taxon>Pseudonocardiaceae</taxon>
        <taxon>Saccharothrix</taxon>
    </lineage>
</organism>
<dbReference type="InterPro" id="IPR004869">
    <property type="entry name" value="MMPL_dom"/>
</dbReference>
<feature type="transmembrane region" description="Helical" evidence="7">
    <location>
        <begin position="616"/>
        <end position="639"/>
    </location>
</feature>
<evidence type="ECO:0000256" key="2">
    <source>
        <dbReference type="ARBA" id="ARBA00010157"/>
    </source>
</evidence>
<keyword evidence="4 7" id="KW-0812">Transmembrane</keyword>
<dbReference type="SUPFAM" id="SSF82866">
    <property type="entry name" value="Multidrug efflux transporter AcrB transmembrane domain"/>
    <property type="match status" value="2"/>
</dbReference>
<dbReference type="GO" id="GO:0005886">
    <property type="term" value="C:plasma membrane"/>
    <property type="evidence" value="ECO:0007669"/>
    <property type="project" value="UniProtKB-SubCell"/>
</dbReference>
<feature type="transmembrane region" description="Helical" evidence="7">
    <location>
        <begin position="315"/>
        <end position="339"/>
    </location>
</feature>
<name>A0A543JA99_9PSEU</name>
<dbReference type="AlphaFoldDB" id="A0A543JA99"/>
<dbReference type="Pfam" id="PF03176">
    <property type="entry name" value="MMPL"/>
    <property type="match status" value="2"/>
</dbReference>
<feature type="transmembrane region" description="Helical" evidence="7">
    <location>
        <begin position="505"/>
        <end position="522"/>
    </location>
</feature>
<dbReference type="Gene3D" id="1.20.1640.10">
    <property type="entry name" value="Multidrug efflux transporter AcrB transmembrane domain"/>
    <property type="match status" value="2"/>
</dbReference>
<dbReference type="PANTHER" id="PTHR33406">
    <property type="entry name" value="MEMBRANE PROTEIN MJ1562-RELATED"/>
    <property type="match status" value="1"/>
</dbReference>
<feature type="transmembrane region" description="Helical" evidence="7">
    <location>
        <begin position="279"/>
        <end position="303"/>
    </location>
</feature>
<dbReference type="InterPro" id="IPR050545">
    <property type="entry name" value="Mycobact_MmpL"/>
</dbReference>
<dbReference type="Proteomes" id="UP000316628">
    <property type="component" value="Unassembled WGS sequence"/>
</dbReference>
<comment type="subcellular location">
    <subcellularLocation>
        <location evidence="1">Cell membrane</location>
        <topology evidence="1">Multi-pass membrane protein</topology>
    </subcellularLocation>
</comment>
<evidence type="ECO:0000256" key="7">
    <source>
        <dbReference type="SAM" id="Phobius"/>
    </source>
</evidence>
<evidence type="ECO:0000256" key="1">
    <source>
        <dbReference type="ARBA" id="ARBA00004651"/>
    </source>
</evidence>
<comment type="similarity">
    <text evidence="2">Belongs to the resistance-nodulation-cell division (RND) (TC 2.A.6) family. MmpL subfamily.</text>
</comment>
<evidence type="ECO:0000313" key="10">
    <source>
        <dbReference type="Proteomes" id="UP000316628"/>
    </source>
</evidence>
<keyword evidence="5 7" id="KW-1133">Transmembrane helix</keyword>
<feature type="transmembrane region" description="Helical" evidence="7">
    <location>
        <begin position="209"/>
        <end position="232"/>
    </location>
</feature>
<evidence type="ECO:0000256" key="5">
    <source>
        <dbReference type="ARBA" id="ARBA00022989"/>
    </source>
</evidence>
<dbReference type="OrthoDB" id="7051771at2"/>
<feature type="transmembrane region" description="Helical" evidence="7">
    <location>
        <begin position="575"/>
        <end position="596"/>
    </location>
</feature>
<dbReference type="EMBL" id="VFPP01000001">
    <property type="protein sequence ID" value="TQM79758.1"/>
    <property type="molecule type" value="Genomic_DNA"/>
</dbReference>
<dbReference type="InterPro" id="IPR000731">
    <property type="entry name" value="SSD"/>
</dbReference>
<evidence type="ECO:0000313" key="9">
    <source>
        <dbReference type="EMBL" id="TQM79758.1"/>
    </source>
</evidence>
<keyword evidence="6 7" id="KW-0472">Membrane</keyword>
<evidence type="ECO:0000256" key="3">
    <source>
        <dbReference type="ARBA" id="ARBA00022475"/>
    </source>
</evidence>
<proteinExistence type="inferred from homology"/>
<sequence length="702" mass="73083">MEKLSRFVLGHRRLVGALTLVLMLAGGGALALVLPNASERNDYPGLPAYEANRQIMQTYGTGGYERPFVPVVTLPDGVTVTSPGVREALAGAFGAITDDARVVSYADTGDPAFVGHDGRTTFGLVHGPRVEQGGLPGSALGEGSDLGSAVAEAMRPHLPTGAVLHVTGLDPLATGADTGGLDVPLKLVITVVGAIAVLVWVFRSVLALVPLLTAFVAVPVSFIGLLVASAFIEVHETTVIMLPLFGIGIAVDYALILVSRWREERARGGDGEEAVHRAMATAGHAIVFSGGAVAIGLVTMVVLPVPLLRSLGVGGMVVTLASALVSLTVLPVLLARASAKPPRPERRWTAWARLVVRHRVPALLLSAGALVGLSVIALGLNLSVPVTDDLARSGSGHDGLVALREAGVPSGVLTSFDVYVPPGRDAARVAAEVAALPGVHAVTAPDDARWRVDGSALVTVLPVPEGGSDAGERLIRQVRAAVPDGVLVGGNAAQQLDYVDVTYSAFPWMLALLAAVTFVMLARAFRSLLLPLKAILLNLLSLGAVLGAMVVVWQWGWGTEALLGIRPDGAIGTFVPVTIFAFLYGLSMDYEVFIIARMREEHDRTGDPREAVVRGIGRTGGLVTAAALILFCSFASMAAGGELDVAIFASGVALGILLDATLIRSVLVPAAVAVMGRWNWWLPGWAARLLRVPPTRGLTNEG</sequence>